<dbReference type="UniPathway" id="UPA00124"/>
<evidence type="ECO:0000256" key="5">
    <source>
        <dbReference type="ARBA" id="ARBA00048200"/>
    </source>
</evidence>
<dbReference type="InterPro" id="IPR005913">
    <property type="entry name" value="dTDP_dehydrorham_reduct"/>
</dbReference>
<reference evidence="8 9" key="1">
    <citation type="submission" date="2019-08" db="EMBL/GenBank/DDBJ databases">
        <authorList>
            <person name="Peeters C."/>
        </authorList>
    </citation>
    <scope>NUCLEOTIDE SEQUENCE [LARGE SCALE GENOMIC DNA]</scope>
    <source>
        <strain evidence="8 9">LMG 31012</strain>
    </source>
</reference>
<gene>
    <name evidence="8" type="ORF">PEP31012_03530</name>
</gene>
<organism evidence="8 9">
    <name type="scientific">Pandoraea eparura</name>
    <dbReference type="NCBI Taxonomy" id="2508291"/>
    <lineage>
        <taxon>Bacteria</taxon>
        <taxon>Pseudomonadati</taxon>
        <taxon>Pseudomonadota</taxon>
        <taxon>Betaproteobacteria</taxon>
        <taxon>Burkholderiales</taxon>
        <taxon>Burkholderiaceae</taxon>
        <taxon>Pandoraea</taxon>
    </lineage>
</organism>
<dbReference type="GO" id="GO:0005829">
    <property type="term" value="C:cytosol"/>
    <property type="evidence" value="ECO:0007669"/>
    <property type="project" value="TreeGrafter"/>
</dbReference>
<dbReference type="InterPro" id="IPR029903">
    <property type="entry name" value="RmlD-like-bd"/>
</dbReference>
<dbReference type="NCBIfam" id="TIGR01214">
    <property type="entry name" value="rmlD"/>
    <property type="match status" value="1"/>
</dbReference>
<comment type="cofactor">
    <cofactor evidence="6">
        <name>Mg(2+)</name>
        <dbReference type="ChEBI" id="CHEBI:18420"/>
    </cofactor>
    <text evidence="6">Binds 1 Mg(2+) ion per monomer.</text>
</comment>
<dbReference type="Gene3D" id="3.40.50.720">
    <property type="entry name" value="NAD(P)-binding Rossmann-like Domain"/>
    <property type="match status" value="1"/>
</dbReference>
<evidence type="ECO:0000313" key="9">
    <source>
        <dbReference type="Proteomes" id="UP000400981"/>
    </source>
</evidence>
<dbReference type="GO" id="GO:0008831">
    <property type="term" value="F:dTDP-4-dehydrorhamnose reductase activity"/>
    <property type="evidence" value="ECO:0007669"/>
    <property type="project" value="UniProtKB-EC"/>
</dbReference>
<dbReference type="EC" id="1.1.1.133" evidence="3 6"/>
<evidence type="ECO:0000256" key="2">
    <source>
        <dbReference type="ARBA" id="ARBA00010944"/>
    </source>
</evidence>
<sequence>MARRRILLTGATGQVGWELARSLQGLGDVHAPGRREMDLLDTDSVVRTLRDFSPDLIVNPAAYTAVDRAETDEAAAYQVNAVVPGIMAEAAKRSGALVVHFSTDYVFDGTSSTPYREDEPTNPQNAYGRTKLAGEAAIAASGANHLVLRTSWVYGSRGANFLLTVQRLARERDELRIVADQHGAPTWCRTIAELTSQVLVQGFDGRHDGTDGVSGGDADFWREHGGLYHLTAAGQTTWHGFTEAILDLSAAQKRPNVVAIPTSAYPLPAKRPAYSVLDNDKLARTFGVRAPDWRDALALCLG</sequence>
<name>A0A5E4WYG8_9BURK</name>
<dbReference type="CDD" id="cd05254">
    <property type="entry name" value="dTDP_HR_like_SDR_e"/>
    <property type="match status" value="1"/>
</dbReference>
<comment type="function">
    <text evidence="6">Catalyzes the reduction of dTDP-6-deoxy-L-lyxo-4-hexulose to yield dTDP-L-rhamnose.</text>
</comment>
<accession>A0A5E4WYG8</accession>
<comment type="catalytic activity">
    <reaction evidence="5 6">
        <text>dTDP-beta-L-rhamnose + NADP(+) = dTDP-4-dehydro-beta-L-rhamnose + NADPH + H(+)</text>
        <dbReference type="Rhea" id="RHEA:21796"/>
        <dbReference type="ChEBI" id="CHEBI:15378"/>
        <dbReference type="ChEBI" id="CHEBI:57510"/>
        <dbReference type="ChEBI" id="CHEBI:57783"/>
        <dbReference type="ChEBI" id="CHEBI:58349"/>
        <dbReference type="ChEBI" id="CHEBI:62830"/>
        <dbReference type="EC" id="1.1.1.133"/>
    </reaction>
</comment>
<protein>
    <recommendedName>
        <fullName evidence="4 6">dTDP-4-dehydrorhamnose reductase</fullName>
        <ecNumber evidence="3 6">1.1.1.133</ecNumber>
    </recommendedName>
</protein>
<dbReference type="EMBL" id="CABPSH010000009">
    <property type="protein sequence ID" value="VVE28245.1"/>
    <property type="molecule type" value="Genomic_DNA"/>
</dbReference>
<dbReference type="SUPFAM" id="SSF51735">
    <property type="entry name" value="NAD(P)-binding Rossmann-fold domains"/>
    <property type="match status" value="1"/>
</dbReference>
<evidence type="ECO:0000256" key="1">
    <source>
        <dbReference type="ARBA" id="ARBA00004781"/>
    </source>
</evidence>
<keyword evidence="6" id="KW-0560">Oxidoreductase</keyword>
<feature type="domain" description="RmlD-like substrate binding" evidence="7">
    <location>
        <begin position="5"/>
        <end position="301"/>
    </location>
</feature>
<evidence type="ECO:0000256" key="3">
    <source>
        <dbReference type="ARBA" id="ARBA00012929"/>
    </source>
</evidence>
<proteinExistence type="inferred from homology"/>
<evidence type="ECO:0000259" key="7">
    <source>
        <dbReference type="Pfam" id="PF04321"/>
    </source>
</evidence>
<dbReference type="InterPro" id="IPR036291">
    <property type="entry name" value="NAD(P)-bd_dom_sf"/>
</dbReference>
<evidence type="ECO:0000256" key="6">
    <source>
        <dbReference type="RuleBase" id="RU364082"/>
    </source>
</evidence>
<comment type="pathway">
    <text evidence="1 6">Carbohydrate biosynthesis; dTDP-L-rhamnose biosynthesis.</text>
</comment>
<dbReference type="RefSeq" id="WP_150590606.1">
    <property type="nucleotide sequence ID" value="NZ_CABPSH010000009.1"/>
</dbReference>
<dbReference type="OrthoDB" id="9803892at2"/>
<dbReference type="Pfam" id="PF04321">
    <property type="entry name" value="RmlD_sub_bind"/>
    <property type="match status" value="1"/>
</dbReference>
<dbReference type="PANTHER" id="PTHR10491:SF4">
    <property type="entry name" value="METHIONINE ADENOSYLTRANSFERASE 2 SUBUNIT BETA"/>
    <property type="match status" value="1"/>
</dbReference>
<comment type="similarity">
    <text evidence="2 6">Belongs to the dTDP-4-dehydrorhamnose reductase family.</text>
</comment>
<dbReference type="GO" id="GO:0019305">
    <property type="term" value="P:dTDP-rhamnose biosynthetic process"/>
    <property type="evidence" value="ECO:0007669"/>
    <property type="project" value="UniProtKB-UniPathway"/>
</dbReference>
<dbReference type="AlphaFoldDB" id="A0A5E4WYG8"/>
<dbReference type="Proteomes" id="UP000400981">
    <property type="component" value="Unassembled WGS sequence"/>
</dbReference>
<dbReference type="PANTHER" id="PTHR10491">
    <property type="entry name" value="DTDP-4-DEHYDRORHAMNOSE REDUCTASE"/>
    <property type="match status" value="1"/>
</dbReference>
<keyword evidence="6" id="KW-0521">NADP</keyword>
<evidence type="ECO:0000256" key="4">
    <source>
        <dbReference type="ARBA" id="ARBA00017099"/>
    </source>
</evidence>
<evidence type="ECO:0000313" key="8">
    <source>
        <dbReference type="EMBL" id="VVE28245.1"/>
    </source>
</evidence>
<dbReference type="Gene3D" id="3.90.25.10">
    <property type="entry name" value="UDP-galactose 4-epimerase, domain 1"/>
    <property type="match status" value="1"/>
</dbReference>
<keyword evidence="9" id="KW-1185">Reference proteome</keyword>